<dbReference type="InParanoid" id="A0A1V8SJT7"/>
<dbReference type="FunFam" id="3.40.30.10:FF:000302">
    <property type="entry name" value="Oligosaccharyl transferase subunit (Gamma), putative"/>
    <property type="match status" value="1"/>
</dbReference>
<evidence type="ECO:0000256" key="5">
    <source>
        <dbReference type="ARBA" id="ARBA00022729"/>
    </source>
</evidence>
<dbReference type="PANTHER" id="PTHR12692:SF0">
    <property type="entry name" value="GH11935P"/>
    <property type="match status" value="1"/>
</dbReference>
<dbReference type="Proteomes" id="UP000192596">
    <property type="component" value="Unassembled WGS sequence"/>
</dbReference>
<feature type="transmembrane region" description="Helical" evidence="9">
    <location>
        <begin position="281"/>
        <end position="300"/>
    </location>
</feature>
<reference evidence="12" key="1">
    <citation type="submission" date="2017-03" db="EMBL/GenBank/DDBJ databases">
        <title>Genomes of endolithic fungi from Antarctica.</title>
        <authorList>
            <person name="Coleine C."/>
            <person name="Masonjones S."/>
            <person name="Stajich J.E."/>
        </authorList>
    </citation>
    <scope>NUCLEOTIDE SEQUENCE [LARGE SCALE GENOMIC DNA]</scope>
    <source>
        <strain evidence="12">CCFEE 5527</strain>
    </source>
</reference>
<proteinExistence type="inferred from homology"/>
<evidence type="ECO:0000256" key="8">
    <source>
        <dbReference type="ARBA" id="ARBA00023136"/>
    </source>
</evidence>
<keyword evidence="8 9" id="KW-0472">Membrane</keyword>
<accession>A0A1V8SJT7</accession>
<comment type="caution">
    <text evidence="11">The sequence shown here is derived from an EMBL/GenBank/DDBJ whole genome shotgun (WGS) entry which is preliminary data.</text>
</comment>
<dbReference type="Gene3D" id="3.40.30.10">
    <property type="entry name" value="Glutaredoxin"/>
    <property type="match status" value="1"/>
</dbReference>
<dbReference type="PANTHER" id="PTHR12692">
    <property type="entry name" value="DOLICHYL-DIPHOSPHOOLIGOSACCHARIDE--PROTEIN GLYCOSYLTRANSFERASE-RELATED"/>
    <property type="match status" value="1"/>
</dbReference>
<gene>
    <name evidence="11" type="ORF">B0A48_15136</name>
</gene>
<keyword evidence="5 10" id="KW-0732">Signal</keyword>
<comment type="subcellular location">
    <subcellularLocation>
        <location evidence="2">Endoplasmic reticulum membrane</location>
        <topology evidence="2">Multi-pass membrane protein</topology>
    </subcellularLocation>
</comment>
<keyword evidence="6" id="KW-0256">Endoplasmic reticulum</keyword>
<name>A0A1V8SJT7_9PEZI</name>
<dbReference type="InterPro" id="IPR021149">
    <property type="entry name" value="OligosaccharylTrfase_OST3/OST6"/>
</dbReference>
<evidence type="ECO:0000256" key="7">
    <source>
        <dbReference type="ARBA" id="ARBA00022989"/>
    </source>
</evidence>
<dbReference type="FunCoup" id="A0A1V8SJT7">
    <property type="interactions" value="470"/>
</dbReference>
<feature type="transmembrane region" description="Helical" evidence="9">
    <location>
        <begin position="180"/>
        <end position="201"/>
    </location>
</feature>
<dbReference type="STRING" id="1507870.A0A1V8SJT7"/>
<dbReference type="GO" id="GO:0018279">
    <property type="term" value="P:protein N-linked glycosylation via asparagine"/>
    <property type="evidence" value="ECO:0007669"/>
    <property type="project" value="TreeGrafter"/>
</dbReference>
<feature type="chain" id="PRO_5012845232" description="Magnesium transporter protein 1" evidence="10">
    <location>
        <begin position="19"/>
        <end position="346"/>
    </location>
</feature>
<keyword evidence="12" id="KW-1185">Reference proteome</keyword>
<dbReference type="EMBL" id="NAJO01000041">
    <property type="protein sequence ID" value="OQN99287.1"/>
    <property type="molecule type" value="Genomic_DNA"/>
</dbReference>
<organism evidence="11 12">
    <name type="scientific">Cryoendolithus antarcticus</name>
    <dbReference type="NCBI Taxonomy" id="1507870"/>
    <lineage>
        <taxon>Eukaryota</taxon>
        <taxon>Fungi</taxon>
        <taxon>Dikarya</taxon>
        <taxon>Ascomycota</taxon>
        <taxon>Pezizomycotina</taxon>
        <taxon>Dothideomycetes</taxon>
        <taxon>Dothideomycetidae</taxon>
        <taxon>Cladosporiales</taxon>
        <taxon>Cladosporiaceae</taxon>
        <taxon>Cryoendolithus</taxon>
    </lineage>
</organism>
<sequence length="346" mass="38116">MRLLTLLTASLLPFTALAAKKVPSDSFSKFQSKALSASAPVKLDDASYAELTKAPRDYSVAVLLTALEARFGCGLCRDFQPEWDLLARSWMKGDKQGDGRLLYGTLDFSDGKGTFQSLQLQTAPVLLLFHPTTGPNAKTDATPVRFDFGSGTEKADPVHAWIVRQLPDIPHPPVVRPINYVKIVTITTAVLGFITFASVATPYIMPVIQNRNLWAAISLILVLLFTSGHMFNHIRKVPYVSSDGKGKVSYFAGGFQNQFGLETQIVAAMCMYCLIVQIVQTTYYIIDGILSFATISLALKVPRMADPRSQQIAVFVWGGVLLGMYSFLLSVFRIKNGGYPFWLPPF</sequence>
<evidence type="ECO:0000313" key="12">
    <source>
        <dbReference type="Proteomes" id="UP000192596"/>
    </source>
</evidence>
<keyword evidence="7 9" id="KW-1133">Transmembrane helix</keyword>
<evidence type="ECO:0008006" key="13">
    <source>
        <dbReference type="Google" id="ProtNLM"/>
    </source>
</evidence>
<evidence type="ECO:0000256" key="1">
    <source>
        <dbReference type="ARBA" id="ARBA00002791"/>
    </source>
</evidence>
<keyword evidence="4 9" id="KW-0812">Transmembrane</keyword>
<feature type="signal peptide" evidence="10">
    <location>
        <begin position="1"/>
        <end position="18"/>
    </location>
</feature>
<evidence type="ECO:0000256" key="3">
    <source>
        <dbReference type="ARBA" id="ARBA00009561"/>
    </source>
</evidence>
<evidence type="ECO:0000256" key="2">
    <source>
        <dbReference type="ARBA" id="ARBA00004477"/>
    </source>
</evidence>
<evidence type="ECO:0000256" key="10">
    <source>
        <dbReference type="SAM" id="SignalP"/>
    </source>
</evidence>
<dbReference type="OrthoDB" id="67566at2759"/>
<evidence type="ECO:0000256" key="6">
    <source>
        <dbReference type="ARBA" id="ARBA00022824"/>
    </source>
</evidence>
<comment type="function">
    <text evidence="1">Subunit of the oligosaccharyl transferase (OST) complex that catalyzes the initial transfer of a defined glycan (Glc(3)Man(9)GlcNAc(2) in eukaryotes) from the lipid carrier dolichol-pyrophosphate to an asparagine residue within an Asn-X-Ser/Thr consensus motif in nascent polypeptide chains, the first step in protein N-glycosylation. N-glycosylation occurs cotranslationally and the complex associates with the Sec61 complex at the channel-forming translocon complex that mediates protein translocation across the endoplasmic reticulum (ER). All subunits are required for a maximal enzyme activity.</text>
</comment>
<comment type="similarity">
    <text evidence="3">Belongs to the OST3/OST6 family.</text>
</comment>
<protein>
    <recommendedName>
        <fullName evidence="13">Magnesium transporter protein 1</fullName>
    </recommendedName>
</protein>
<feature type="transmembrane region" description="Helical" evidence="9">
    <location>
        <begin position="213"/>
        <end position="231"/>
    </location>
</feature>
<dbReference type="GO" id="GO:0008250">
    <property type="term" value="C:oligosaccharyltransferase complex"/>
    <property type="evidence" value="ECO:0007669"/>
    <property type="project" value="TreeGrafter"/>
</dbReference>
<evidence type="ECO:0000313" key="11">
    <source>
        <dbReference type="EMBL" id="OQN99287.1"/>
    </source>
</evidence>
<dbReference type="AlphaFoldDB" id="A0A1V8SJT7"/>
<evidence type="ECO:0000256" key="9">
    <source>
        <dbReference type="SAM" id="Phobius"/>
    </source>
</evidence>
<dbReference type="Pfam" id="PF04756">
    <property type="entry name" value="OST3_OST6"/>
    <property type="match status" value="1"/>
</dbReference>
<evidence type="ECO:0000256" key="4">
    <source>
        <dbReference type="ARBA" id="ARBA00022692"/>
    </source>
</evidence>
<feature type="transmembrane region" description="Helical" evidence="9">
    <location>
        <begin position="312"/>
        <end position="334"/>
    </location>
</feature>